<dbReference type="InterPro" id="IPR009014">
    <property type="entry name" value="Transketo_C/PFOR_II"/>
</dbReference>
<sequence length="679" mass="74409">MGNSADIPQDAAQQIDDLSINTIRTLAMDAVQQAASGHPGTPMAMAPAAYVLWTQFLRHNPKNPHWFNRDRFVLSMGHASMLLYAMLHLSGYDLSLEDIRQFRQLGSRTPGHPEYGITPGIETSTGPLGQGFMNAVGMAMAEAHLAAVYNRPDFPIIDHFTYVFCSDGDFMEGASHEAASLAGHLGLGKLIVLYDDNRISIEGATDLAFSDDTAKRFEGYHWQVQNLGDAANDLDALKTAFNNARADLTRPSLIIVRSHIGYGAPKLQDSAEAHGAPLGEEEIRGAKRHYGWPEDAQFLVPEAVREHLGEAVERGGDLEQDWQRLLSAYKHAYSDLAEQLNAALWGELTPEWEEDLPRFQPGEGAVATRSASGKVLNALAERIPWLIGGSADLAPSTSTLIKSSGDFEKGAYENRNIHWGVREHCMCAASSGMMLHGGLRPFAATFFVFTDYARPAIRLAALMELPVIYVMTHDSIGLGEDGPTHQPIEHLAALRAMPNLHVIRPADANETGFAWRAALARRNGPTVLVLTRQKVPVLDQRKTNSMLGVLKGGYILLKEPWQSPDLILIASGSEVHLAMAAQQRLAEEDIGVRVVSLPCWELFRAQPKAYRDTVLPPRVTARLAIEAGASFGWREWVGDAGDVIGIDRFGASAPGEDNFQHFGFTVEHILEKARKLLGK</sequence>
<comment type="similarity">
    <text evidence="3">Belongs to the transketolase family.</text>
</comment>
<dbReference type="InterPro" id="IPR055152">
    <property type="entry name" value="Transketolase-like_C_2"/>
</dbReference>
<evidence type="ECO:0000256" key="10">
    <source>
        <dbReference type="ARBA" id="ARBA00023052"/>
    </source>
</evidence>
<dbReference type="EMBL" id="JBBPCO010000011">
    <property type="protein sequence ID" value="MEK8090353.1"/>
    <property type="molecule type" value="Genomic_DNA"/>
</dbReference>
<dbReference type="Pfam" id="PF22613">
    <property type="entry name" value="Transketolase_C_1"/>
    <property type="match status" value="1"/>
</dbReference>
<evidence type="ECO:0000313" key="15">
    <source>
        <dbReference type="Proteomes" id="UP001446205"/>
    </source>
</evidence>
<dbReference type="CDD" id="cd07033">
    <property type="entry name" value="TPP_PYR_DXS_TK_like"/>
    <property type="match status" value="1"/>
</dbReference>
<keyword evidence="7" id="KW-0479">Metal-binding</keyword>
<comment type="cofactor">
    <cofactor evidence="1">
        <name>Mg(2+)</name>
        <dbReference type="ChEBI" id="CHEBI:18420"/>
    </cofactor>
</comment>
<proteinExistence type="inferred from homology"/>
<dbReference type="PANTHER" id="PTHR43522">
    <property type="entry name" value="TRANSKETOLASE"/>
    <property type="match status" value="1"/>
</dbReference>
<dbReference type="InterPro" id="IPR020826">
    <property type="entry name" value="Transketolase_BS"/>
</dbReference>
<keyword evidence="15" id="KW-1185">Reference proteome</keyword>
<dbReference type="InterPro" id="IPR005478">
    <property type="entry name" value="Transketolase_bac-like"/>
</dbReference>
<evidence type="ECO:0000256" key="8">
    <source>
        <dbReference type="ARBA" id="ARBA00022837"/>
    </source>
</evidence>
<dbReference type="InterPro" id="IPR005475">
    <property type="entry name" value="Transketolase-like_Pyr-bd"/>
</dbReference>
<evidence type="ECO:0000256" key="4">
    <source>
        <dbReference type="ARBA" id="ARBA00011738"/>
    </source>
</evidence>
<dbReference type="SUPFAM" id="SSF52518">
    <property type="entry name" value="Thiamin diphosphate-binding fold (THDP-binding)"/>
    <property type="match status" value="2"/>
</dbReference>
<keyword evidence="8" id="KW-0106">Calcium</keyword>
<evidence type="ECO:0000256" key="3">
    <source>
        <dbReference type="ARBA" id="ARBA00007131"/>
    </source>
</evidence>
<keyword evidence="6 14" id="KW-0808">Transferase</keyword>
<comment type="subunit">
    <text evidence="4">Homodimer.</text>
</comment>
<protein>
    <recommendedName>
        <fullName evidence="5 12">Transketolase</fullName>
        <ecNumber evidence="5 12">2.2.1.1</ecNumber>
    </recommendedName>
</protein>
<dbReference type="PANTHER" id="PTHR43522:SF2">
    <property type="entry name" value="TRANSKETOLASE 1-RELATED"/>
    <property type="match status" value="1"/>
</dbReference>
<dbReference type="Pfam" id="PF00456">
    <property type="entry name" value="Transketolase_N"/>
    <property type="match status" value="1"/>
</dbReference>
<evidence type="ECO:0000256" key="5">
    <source>
        <dbReference type="ARBA" id="ARBA00013152"/>
    </source>
</evidence>
<dbReference type="Gene3D" id="3.40.50.920">
    <property type="match status" value="1"/>
</dbReference>
<comment type="cofactor">
    <cofactor evidence="2">
        <name>thiamine diphosphate</name>
        <dbReference type="ChEBI" id="CHEBI:58937"/>
    </cofactor>
</comment>
<evidence type="ECO:0000256" key="2">
    <source>
        <dbReference type="ARBA" id="ARBA00001964"/>
    </source>
</evidence>
<accession>A0ABU9D9Z2</accession>
<dbReference type="Gene3D" id="3.40.50.970">
    <property type="match status" value="2"/>
</dbReference>
<evidence type="ECO:0000256" key="1">
    <source>
        <dbReference type="ARBA" id="ARBA00001946"/>
    </source>
</evidence>
<keyword evidence="10" id="KW-0786">Thiamine pyrophosphate</keyword>
<dbReference type="Proteomes" id="UP001446205">
    <property type="component" value="Unassembled WGS sequence"/>
</dbReference>
<comment type="caution">
    <text evidence="14">The sequence shown here is derived from an EMBL/GenBank/DDBJ whole genome shotgun (WGS) entry which is preliminary data.</text>
</comment>
<comment type="catalytic activity">
    <reaction evidence="11">
        <text>D-sedoheptulose 7-phosphate + D-glyceraldehyde 3-phosphate = aldehydo-D-ribose 5-phosphate + D-xylulose 5-phosphate</text>
        <dbReference type="Rhea" id="RHEA:10508"/>
        <dbReference type="ChEBI" id="CHEBI:57483"/>
        <dbReference type="ChEBI" id="CHEBI:57737"/>
        <dbReference type="ChEBI" id="CHEBI:58273"/>
        <dbReference type="ChEBI" id="CHEBI:59776"/>
        <dbReference type="EC" id="2.2.1.1"/>
    </reaction>
</comment>
<gene>
    <name evidence="14" type="primary">tkt</name>
    <name evidence="14" type="ORF">WOB96_11345</name>
</gene>
<evidence type="ECO:0000256" key="7">
    <source>
        <dbReference type="ARBA" id="ARBA00022723"/>
    </source>
</evidence>
<dbReference type="GO" id="GO:0004802">
    <property type="term" value="F:transketolase activity"/>
    <property type="evidence" value="ECO:0007669"/>
    <property type="project" value="UniProtKB-EC"/>
</dbReference>
<reference evidence="14 15" key="1">
    <citation type="submission" date="2024-04" db="EMBL/GenBank/DDBJ databases">
        <authorList>
            <person name="Abashina T."/>
            <person name="Shaikin A."/>
        </authorList>
    </citation>
    <scope>NUCLEOTIDE SEQUENCE [LARGE SCALE GENOMIC DNA]</scope>
    <source>
        <strain evidence="14 15">AAFK</strain>
    </source>
</reference>
<dbReference type="EC" id="2.2.1.1" evidence="5 12"/>
<dbReference type="InterPro" id="IPR005474">
    <property type="entry name" value="Transketolase_N"/>
</dbReference>
<dbReference type="PROSITE" id="PS00802">
    <property type="entry name" value="TRANSKETOLASE_2"/>
    <property type="match status" value="1"/>
</dbReference>
<organism evidence="14 15">
    <name type="scientific">Thermithiobacillus plumbiphilus</name>
    <dbReference type="NCBI Taxonomy" id="1729899"/>
    <lineage>
        <taxon>Bacteria</taxon>
        <taxon>Pseudomonadati</taxon>
        <taxon>Pseudomonadota</taxon>
        <taxon>Acidithiobacillia</taxon>
        <taxon>Acidithiobacillales</taxon>
        <taxon>Thermithiobacillaceae</taxon>
        <taxon>Thermithiobacillus</taxon>
    </lineage>
</organism>
<dbReference type="InterPro" id="IPR029061">
    <property type="entry name" value="THDP-binding"/>
</dbReference>
<evidence type="ECO:0000256" key="9">
    <source>
        <dbReference type="ARBA" id="ARBA00022842"/>
    </source>
</evidence>
<name>A0ABU9D9Z2_9PROT</name>
<evidence type="ECO:0000256" key="11">
    <source>
        <dbReference type="ARBA" id="ARBA00049473"/>
    </source>
</evidence>
<feature type="domain" description="Transketolase-like pyrimidine-binding" evidence="13">
    <location>
        <begin position="366"/>
        <end position="537"/>
    </location>
</feature>
<dbReference type="RefSeq" id="WP_341371409.1">
    <property type="nucleotide sequence ID" value="NZ_JBBPCO010000011.1"/>
</dbReference>
<dbReference type="InterPro" id="IPR033247">
    <property type="entry name" value="Transketolase_fam"/>
</dbReference>
<dbReference type="Pfam" id="PF02779">
    <property type="entry name" value="Transket_pyr"/>
    <property type="match status" value="1"/>
</dbReference>
<evidence type="ECO:0000313" key="14">
    <source>
        <dbReference type="EMBL" id="MEK8090353.1"/>
    </source>
</evidence>
<dbReference type="SMART" id="SM00861">
    <property type="entry name" value="Transket_pyr"/>
    <property type="match status" value="1"/>
</dbReference>
<evidence type="ECO:0000256" key="12">
    <source>
        <dbReference type="NCBIfam" id="TIGR00232"/>
    </source>
</evidence>
<keyword evidence="9" id="KW-0460">Magnesium</keyword>
<evidence type="ECO:0000256" key="6">
    <source>
        <dbReference type="ARBA" id="ARBA00022679"/>
    </source>
</evidence>
<dbReference type="NCBIfam" id="TIGR00232">
    <property type="entry name" value="tktlase_bact"/>
    <property type="match status" value="1"/>
</dbReference>
<dbReference type="CDD" id="cd02012">
    <property type="entry name" value="TPP_TK"/>
    <property type="match status" value="1"/>
</dbReference>
<dbReference type="SUPFAM" id="SSF52922">
    <property type="entry name" value="TK C-terminal domain-like"/>
    <property type="match status" value="1"/>
</dbReference>
<evidence type="ECO:0000259" key="13">
    <source>
        <dbReference type="SMART" id="SM00861"/>
    </source>
</evidence>